<organism evidence="3 4">
    <name type="scientific">Caballeronia pedi</name>
    <dbReference type="NCBI Taxonomy" id="1777141"/>
    <lineage>
        <taxon>Bacteria</taxon>
        <taxon>Pseudomonadati</taxon>
        <taxon>Pseudomonadota</taxon>
        <taxon>Betaproteobacteria</taxon>
        <taxon>Burkholderiales</taxon>
        <taxon>Burkholderiaceae</taxon>
        <taxon>Caballeronia</taxon>
    </lineage>
</organism>
<dbReference type="STRING" id="1777141.AWB80_01188"/>
<dbReference type="OrthoDB" id="9131062at2"/>
<dbReference type="PANTHER" id="PTHR45633">
    <property type="entry name" value="60 KDA HEAT SHOCK PROTEIN, MITOCHONDRIAL"/>
    <property type="match status" value="1"/>
</dbReference>
<dbReference type="RefSeq" id="WP_087131027.1">
    <property type="nucleotide sequence ID" value="NZ_FCOE02000003.1"/>
</dbReference>
<comment type="caution">
    <text evidence="3">The sequence shown here is derived from an EMBL/GenBank/DDBJ whole genome shotgun (WGS) entry which is preliminary data.</text>
</comment>
<name>A0A157ZRJ4_9BURK</name>
<dbReference type="InterPro" id="IPR027413">
    <property type="entry name" value="GROEL-like_equatorial_sf"/>
</dbReference>
<evidence type="ECO:0000256" key="2">
    <source>
        <dbReference type="ARBA" id="ARBA00023186"/>
    </source>
</evidence>
<dbReference type="SUPFAM" id="SSF48592">
    <property type="entry name" value="GroEL equatorial domain-like"/>
    <property type="match status" value="1"/>
</dbReference>
<dbReference type="Proteomes" id="UP000054911">
    <property type="component" value="Unassembled WGS sequence"/>
</dbReference>
<evidence type="ECO:0000256" key="1">
    <source>
        <dbReference type="ARBA" id="ARBA00006607"/>
    </source>
</evidence>
<dbReference type="SUPFAM" id="SSF52029">
    <property type="entry name" value="GroEL apical domain-like"/>
    <property type="match status" value="1"/>
</dbReference>
<proteinExistence type="inferred from homology"/>
<gene>
    <name evidence="3" type="ORF">AWB80_01188</name>
</gene>
<sequence>MQALNTSTIVTGERARELILRALRTGTRAIGSSLGPYGLGLMFDGGSGSPIYSASGLDIARRITNDSGAASVALRILKDALWQTKRELGDGTARTACMAVGIYAEATKHIASGLQPALLNKAILQLQTELPALVEAQKCRESNNLDVALSACMDEELARAIAALYSDLPERGAIDVQQARGSDIDIERYSGYCLDVLPETIGASVEEQGLRFEMDSVHVLVVNEVISDFGSLARILDQFASRGKSLAIVARGFEGVARGTLAANRAALRMHVLGLVPAEVGEQAIHVLDDLCVSTGATVISEETGTAIGNVRPSMLGSASRLVVEGGRAIFSEPKGDAETIRQRRTLVLAQAQKQQYLELDREKLLRRSARLAGDCAVLYVGAQSHWEAEQRVDGAYAALAALKAVDESGVVPGGGVAFKSVADSLAKLGLDTPSDLRRAAIACVAAGAGAVAAQISKNAGDSLGDAEVRYRPIDPMSTTLAILQHAVSLAATMLTVEVLIC</sequence>
<dbReference type="InterPro" id="IPR027410">
    <property type="entry name" value="TCP-1-like_intermed_sf"/>
</dbReference>
<dbReference type="GO" id="GO:0140662">
    <property type="term" value="F:ATP-dependent protein folding chaperone"/>
    <property type="evidence" value="ECO:0007669"/>
    <property type="project" value="InterPro"/>
</dbReference>
<keyword evidence="4" id="KW-1185">Reference proteome</keyword>
<dbReference type="Gene3D" id="3.50.7.10">
    <property type="entry name" value="GroEL"/>
    <property type="match status" value="1"/>
</dbReference>
<dbReference type="PRINTS" id="PR00298">
    <property type="entry name" value="CHAPERONIN60"/>
</dbReference>
<dbReference type="EMBL" id="FCOE02000003">
    <property type="protein sequence ID" value="SAK48154.1"/>
    <property type="molecule type" value="Genomic_DNA"/>
</dbReference>
<dbReference type="Gene3D" id="3.30.260.10">
    <property type="entry name" value="TCP-1-like chaperonin intermediate domain"/>
    <property type="match status" value="1"/>
</dbReference>
<dbReference type="GO" id="GO:0042026">
    <property type="term" value="P:protein refolding"/>
    <property type="evidence" value="ECO:0007669"/>
    <property type="project" value="InterPro"/>
</dbReference>
<dbReference type="InterPro" id="IPR027409">
    <property type="entry name" value="GroEL-like_apical_dom_sf"/>
</dbReference>
<reference evidence="3" key="1">
    <citation type="submission" date="2016-01" db="EMBL/GenBank/DDBJ databases">
        <authorList>
            <person name="Peeters C."/>
        </authorList>
    </citation>
    <scope>NUCLEOTIDE SEQUENCE [LARGE SCALE GENOMIC DNA]</scope>
    <source>
        <strain evidence="3">LMG 29323</strain>
    </source>
</reference>
<comment type="similarity">
    <text evidence="1">Belongs to the chaperonin (HSP60) family.</text>
</comment>
<accession>A0A157ZRJ4</accession>
<keyword evidence="2" id="KW-0143">Chaperone</keyword>
<dbReference type="Gene3D" id="1.10.560.10">
    <property type="entry name" value="GroEL-like equatorial domain"/>
    <property type="match status" value="1"/>
</dbReference>
<dbReference type="AlphaFoldDB" id="A0A157ZRJ4"/>
<protein>
    <submittedName>
        <fullName evidence="3">Molecular chaperone GroEL</fullName>
    </submittedName>
</protein>
<evidence type="ECO:0000313" key="4">
    <source>
        <dbReference type="Proteomes" id="UP000054911"/>
    </source>
</evidence>
<evidence type="ECO:0000313" key="3">
    <source>
        <dbReference type="EMBL" id="SAK48154.1"/>
    </source>
</evidence>
<dbReference type="InterPro" id="IPR001844">
    <property type="entry name" value="Cpn60/GroEL"/>
</dbReference>